<keyword evidence="8" id="KW-0406">Ion transport</keyword>
<keyword evidence="3" id="KW-0813">Transport</keyword>
<dbReference type="PANTHER" id="PTHR30540">
    <property type="entry name" value="OSMOTIC STRESS POTASSIUM TRANSPORTER"/>
    <property type="match status" value="1"/>
</dbReference>
<dbReference type="AlphaFoldDB" id="A0A6A1WMM8"/>
<feature type="transmembrane region" description="Helical" evidence="10">
    <location>
        <begin position="210"/>
        <end position="233"/>
    </location>
</feature>
<dbReference type="EMBL" id="RXIC02000020">
    <property type="protein sequence ID" value="KAB1224070.1"/>
    <property type="molecule type" value="Genomic_DNA"/>
</dbReference>
<name>A0A6A1WMM8_9ROSI</name>
<sequence length="762" mass="84683">MDPESRLKYYKSTLCLAYQSLGVVYGDLSTSPIFVYKSTFSGRLRLHEQDDEVLGVLSMVLWTLALIPLCKYIIFVLGADDSGEGGTFALYSLLCRHTKVGLLSVSHASYDEILAYNSPLSSKETKTSSLLKEFFDKHRSSRILLLLVVLMGTSMVISDGVLTPSMSVLSAVSGIKIKATGLHDNCTVLVACMVLVGLFTLQHYGTHRVGFLFAPILVAWLFCISGVGMYNIIHWNPRIVSALSPHYIYNFFKKAGKDGWSSLGGIVLCITGYFVLPATQCVHQLLVSLDWLTSYLFSGAEAMFADLGHFSQLPIQIAFTVVVYPCLILAYMGEAAYLSKNKEDLQRSFYKAIPEVVFWPFLIIATLATAVGSQAIISATFSIISQCKALRCFPRVHIIHTSNQIHGQIYIPEVNWILMALCLSVTIGFRDTDNIGNAYGLAVITVMLITTCLMFLIIVMIWKRHVLLAAAFVIFFGSLELLYFSACLAKVHKGGWLSLIFSVLMLSVMCIWHYGTLKKYSFEVENKLCLDTLLSMATNLGINRVPGVGLIYSDVVSGVPPMFGHFITNFPAFHQILIFVTLQTLPMPKVPASERFQVSRIGPPDYCIFRCIVRYGYKDARKDSYAFESHLLETVAEFVLRDMDGCGNFGGEMAVTHQTSSPLVFEDPMPFENEAMSSQRKGLRSRGVRCWQELEELLAAREAGVAYMMGNTCVIASEASSHVKKFLINVVYAFLRKNSRRPALALGVPHTSLIEVGMVYHV</sequence>
<evidence type="ECO:0000259" key="12">
    <source>
        <dbReference type="Pfam" id="PF22776"/>
    </source>
</evidence>
<organism evidence="13 14">
    <name type="scientific">Morella rubra</name>
    <name type="common">Chinese bayberry</name>
    <dbReference type="NCBI Taxonomy" id="262757"/>
    <lineage>
        <taxon>Eukaryota</taxon>
        <taxon>Viridiplantae</taxon>
        <taxon>Streptophyta</taxon>
        <taxon>Embryophyta</taxon>
        <taxon>Tracheophyta</taxon>
        <taxon>Spermatophyta</taxon>
        <taxon>Magnoliopsida</taxon>
        <taxon>eudicotyledons</taxon>
        <taxon>Gunneridae</taxon>
        <taxon>Pentapetalae</taxon>
        <taxon>rosids</taxon>
        <taxon>fabids</taxon>
        <taxon>Fagales</taxon>
        <taxon>Myricaceae</taxon>
        <taxon>Morella</taxon>
    </lineage>
</organism>
<feature type="transmembrane region" description="Helical" evidence="10">
    <location>
        <begin position="182"/>
        <end position="204"/>
    </location>
</feature>
<evidence type="ECO:0000256" key="3">
    <source>
        <dbReference type="ARBA" id="ARBA00022448"/>
    </source>
</evidence>
<feature type="domain" description="K+ potassium transporter integral membrane" evidence="11">
    <location>
        <begin position="16"/>
        <end position="273"/>
    </location>
</feature>
<evidence type="ECO:0000256" key="2">
    <source>
        <dbReference type="ARBA" id="ARBA00008440"/>
    </source>
</evidence>
<feature type="domain" description="K+ potassium transporter C-terminal" evidence="12">
    <location>
        <begin position="546"/>
        <end position="761"/>
    </location>
</feature>
<evidence type="ECO:0000313" key="13">
    <source>
        <dbReference type="EMBL" id="KAB1224070.1"/>
    </source>
</evidence>
<evidence type="ECO:0000256" key="10">
    <source>
        <dbReference type="SAM" id="Phobius"/>
    </source>
</evidence>
<dbReference type="InterPro" id="IPR003855">
    <property type="entry name" value="K+_transporter"/>
</dbReference>
<dbReference type="Proteomes" id="UP000516437">
    <property type="component" value="Chromosome 2"/>
</dbReference>
<evidence type="ECO:0000256" key="4">
    <source>
        <dbReference type="ARBA" id="ARBA00022538"/>
    </source>
</evidence>
<feature type="transmembrane region" description="Helical" evidence="10">
    <location>
        <begin position="466"/>
        <end position="484"/>
    </location>
</feature>
<evidence type="ECO:0000256" key="1">
    <source>
        <dbReference type="ARBA" id="ARBA00004651"/>
    </source>
</evidence>
<evidence type="ECO:0000256" key="6">
    <source>
        <dbReference type="ARBA" id="ARBA00022958"/>
    </source>
</evidence>
<dbReference type="Pfam" id="PF02705">
    <property type="entry name" value="K_trans"/>
    <property type="match status" value="2"/>
</dbReference>
<dbReference type="InterPro" id="IPR053952">
    <property type="entry name" value="K_trans_C"/>
</dbReference>
<feature type="transmembrane region" description="Helical" evidence="10">
    <location>
        <begin position="405"/>
        <end position="427"/>
    </location>
</feature>
<feature type="transmembrane region" description="Helical" evidence="10">
    <location>
        <begin position="358"/>
        <end position="384"/>
    </location>
</feature>
<dbReference type="OrthoDB" id="504708at2759"/>
<keyword evidence="14" id="KW-1185">Reference proteome</keyword>
<keyword evidence="6" id="KW-0630">Potassium</keyword>
<dbReference type="PANTHER" id="PTHR30540:SF88">
    <property type="entry name" value="POTASSIUM TRANSPORTER 13-RELATED"/>
    <property type="match status" value="1"/>
</dbReference>
<dbReference type="GO" id="GO:0005886">
    <property type="term" value="C:plasma membrane"/>
    <property type="evidence" value="ECO:0007669"/>
    <property type="project" value="UniProtKB-SubCell"/>
</dbReference>
<evidence type="ECO:0000313" key="14">
    <source>
        <dbReference type="Proteomes" id="UP000516437"/>
    </source>
</evidence>
<gene>
    <name evidence="13" type="ORF">CJ030_MR2G021702</name>
</gene>
<feature type="domain" description="K+ potassium transporter integral membrane" evidence="11">
    <location>
        <begin position="297"/>
        <end position="534"/>
    </location>
</feature>
<feature type="transmembrane region" description="Helical" evidence="10">
    <location>
        <begin position="439"/>
        <end position="459"/>
    </location>
</feature>
<evidence type="ECO:0000259" key="11">
    <source>
        <dbReference type="Pfam" id="PF02705"/>
    </source>
</evidence>
<evidence type="ECO:0000256" key="5">
    <source>
        <dbReference type="ARBA" id="ARBA00022692"/>
    </source>
</evidence>
<proteinExistence type="inferred from homology"/>
<feature type="transmembrane region" description="Helical" evidence="10">
    <location>
        <begin position="496"/>
        <end position="517"/>
    </location>
</feature>
<dbReference type="InterPro" id="IPR053951">
    <property type="entry name" value="K_trans_N"/>
</dbReference>
<keyword evidence="9 10" id="KW-0472">Membrane</keyword>
<protein>
    <submittedName>
        <fullName evidence="13">Putative potassium transporter 13</fullName>
    </submittedName>
</protein>
<comment type="subcellular location">
    <subcellularLocation>
        <location evidence="1">Cell membrane</location>
        <topology evidence="1">Multi-pass membrane protein</topology>
    </subcellularLocation>
</comment>
<feature type="transmembrane region" description="Helical" evidence="10">
    <location>
        <begin position="53"/>
        <end position="74"/>
    </location>
</feature>
<dbReference type="Pfam" id="PF22776">
    <property type="entry name" value="K_trans_C"/>
    <property type="match status" value="1"/>
</dbReference>
<keyword evidence="5 10" id="KW-0812">Transmembrane</keyword>
<evidence type="ECO:0000256" key="8">
    <source>
        <dbReference type="ARBA" id="ARBA00023065"/>
    </source>
</evidence>
<reference evidence="13 14" key="1">
    <citation type="journal article" date="2019" name="Plant Biotechnol. J.">
        <title>The red bayberry genome and genetic basis of sex determination.</title>
        <authorList>
            <person name="Jia H.M."/>
            <person name="Jia H.J."/>
            <person name="Cai Q.L."/>
            <person name="Wang Y."/>
            <person name="Zhao H.B."/>
            <person name="Yang W.F."/>
            <person name="Wang G.Y."/>
            <person name="Li Y.H."/>
            <person name="Zhan D.L."/>
            <person name="Shen Y.T."/>
            <person name="Niu Q.F."/>
            <person name="Chang L."/>
            <person name="Qiu J."/>
            <person name="Zhao L."/>
            <person name="Xie H.B."/>
            <person name="Fu W.Y."/>
            <person name="Jin J."/>
            <person name="Li X.W."/>
            <person name="Jiao Y."/>
            <person name="Zhou C.C."/>
            <person name="Tu T."/>
            <person name="Chai C.Y."/>
            <person name="Gao J.L."/>
            <person name="Fan L.J."/>
            <person name="van de Weg E."/>
            <person name="Wang J.Y."/>
            <person name="Gao Z.S."/>
        </authorList>
    </citation>
    <scope>NUCLEOTIDE SEQUENCE [LARGE SCALE GENOMIC DNA]</scope>
    <source>
        <tissue evidence="13">Leaves</tissue>
    </source>
</reference>
<evidence type="ECO:0000256" key="9">
    <source>
        <dbReference type="ARBA" id="ARBA00023136"/>
    </source>
</evidence>
<comment type="similarity">
    <text evidence="2">Belongs to the HAK/KUP transporter (TC 2.A.72.3) family.</text>
</comment>
<evidence type="ECO:0000256" key="7">
    <source>
        <dbReference type="ARBA" id="ARBA00022989"/>
    </source>
</evidence>
<keyword evidence="7 10" id="KW-1133">Transmembrane helix</keyword>
<feature type="transmembrane region" description="Helical" evidence="10">
    <location>
        <begin position="317"/>
        <end position="338"/>
    </location>
</feature>
<accession>A0A6A1WMM8</accession>
<dbReference type="GO" id="GO:0015079">
    <property type="term" value="F:potassium ion transmembrane transporter activity"/>
    <property type="evidence" value="ECO:0007669"/>
    <property type="project" value="InterPro"/>
</dbReference>
<keyword evidence="4" id="KW-0633">Potassium transport</keyword>
<feature type="transmembrane region" description="Helical" evidence="10">
    <location>
        <begin position="259"/>
        <end position="276"/>
    </location>
</feature>
<comment type="caution">
    <text evidence="13">The sequence shown here is derived from an EMBL/GenBank/DDBJ whole genome shotgun (WGS) entry which is preliminary data.</text>
</comment>
<feature type="transmembrane region" description="Helical" evidence="10">
    <location>
        <begin position="143"/>
        <end position="162"/>
    </location>
</feature>